<feature type="repeat" description="ANK" evidence="4">
    <location>
        <begin position="284"/>
        <end position="317"/>
    </location>
</feature>
<evidence type="ECO:0000256" key="4">
    <source>
        <dbReference type="PROSITE-ProRule" id="PRU00023"/>
    </source>
</evidence>
<dbReference type="AlphaFoldDB" id="A0A3Q2CQM3"/>
<dbReference type="PANTHER" id="PTHR14491:SF4">
    <property type="entry name" value="ANKYRIN REPEAT DOMAIN-CONTAINING PROTEIN SOWAHC"/>
    <property type="match status" value="1"/>
</dbReference>
<keyword evidence="1" id="KW-0677">Repeat</keyword>
<organism evidence="6 7">
    <name type="scientific">Cyprinodon variegatus</name>
    <name type="common">Sheepshead minnow</name>
    <dbReference type="NCBI Taxonomy" id="28743"/>
    <lineage>
        <taxon>Eukaryota</taxon>
        <taxon>Metazoa</taxon>
        <taxon>Chordata</taxon>
        <taxon>Craniata</taxon>
        <taxon>Vertebrata</taxon>
        <taxon>Euteleostomi</taxon>
        <taxon>Actinopterygii</taxon>
        <taxon>Neopterygii</taxon>
        <taxon>Teleostei</taxon>
        <taxon>Neoteleostei</taxon>
        <taxon>Acanthomorphata</taxon>
        <taxon>Ovalentaria</taxon>
        <taxon>Atherinomorphae</taxon>
        <taxon>Cyprinodontiformes</taxon>
        <taxon>Cyprinodontidae</taxon>
        <taxon>Cyprinodon</taxon>
    </lineage>
</organism>
<evidence type="ECO:0000256" key="1">
    <source>
        <dbReference type="ARBA" id="ARBA00022737"/>
    </source>
</evidence>
<dbReference type="PANTHER" id="PTHR14491">
    <property type="entry name" value="SOSONDOWAH, ISOFORM G"/>
    <property type="match status" value="1"/>
</dbReference>
<dbReference type="Proteomes" id="UP000265020">
    <property type="component" value="Unassembled WGS sequence"/>
</dbReference>
<keyword evidence="2 4" id="KW-0040">ANK repeat</keyword>
<feature type="compositionally biased region" description="Basic and acidic residues" evidence="5">
    <location>
        <begin position="32"/>
        <end position="41"/>
    </location>
</feature>
<protein>
    <submittedName>
        <fullName evidence="6">Sosondowah ankyrin repeat domain family Cb</fullName>
    </submittedName>
</protein>
<accession>A0A3Q2CQM3</accession>
<feature type="compositionally biased region" description="Low complexity" evidence="5">
    <location>
        <begin position="111"/>
        <end position="125"/>
    </location>
</feature>
<dbReference type="PROSITE" id="PS50297">
    <property type="entry name" value="ANK_REP_REGION"/>
    <property type="match status" value="1"/>
</dbReference>
<dbReference type="STRING" id="28743.ENSCVAP00000007896"/>
<feature type="compositionally biased region" description="Basic residues" evidence="5">
    <location>
        <begin position="68"/>
        <end position="78"/>
    </location>
</feature>
<evidence type="ECO:0000256" key="3">
    <source>
        <dbReference type="ARBA" id="ARBA00038122"/>
    </source>
</evidence>
<reference evidence="6" key="1">
    <citation type="submission" date="2025-08" db="UniProtKB">
        <authorList>
            <consortium name="Ensembl"/>
        </authorList>
    </citation>
    <scope>IDENTIFICATION</scope>
</reference>
<proteinExistence type="inferred from homology"/>
<name>A0A3Q2CQM3_CYPVA</name>
<evidence type="ECO:0000313" key="7">
    <source>
        <dbReference type="Proteomes" id="UP000265020"/>
    </source>
</evidence>
<dbReference type="Gene3D" id="1.25.40.20">
    <property type="entry name" value="Ankyrin repeat-containing domain"/>
    <property type="match status" value="1"/>
</dbReference>
<dbReference type="PRINTS" id="PR01415">
    <property type="entry name" value="ANKYRIN"/>
</dbReference>
<reference evidence="6" key="2">
    <citation type="submission" date="2025-09" db="UniProtKB">
        <authorList>
            <consortium name="Ensembl"/>
        </authorList>
    </citation>
    <scope>IDENTIFICATION</scope>
</reference>
<dbReference type="SUPFAM" id="SSF48403">
    <property type="entry name" value="Ankyrin repeat"/>
    <property type="match status" value="1"/>
</dbReference>
<dbReference type="PROSITE" id="PS50088">
    <property type="entry name" value="ANK_REPEAT"/>
    <property type="match status" value="1"/>
</dbReference>
<feature type="region of interest" description="Disordered" evidence="5">
    <location>
        <begin position="1"/>
        <end position="163"/>
    </location>
</feature>
<dbReference type="SMART" id="SM00248">
    <property type="entry name" value="ANK"/>
    <property type="match status" value="2"/>
</dbReference>
<evidence type="ECO:0000256" key="2">
    <source>
        <dbReference type="ARBA" id="ARBA00023043"/>
    </source>
</evidence>
<dbReference type="GeneTree" id="ENSGT00950000183003"/>
<dbReference type="Pfam" id="PF12796">
    <property type="entry name" value="Ank_2"/>
    <property type="match status" value="1"/>
</dbReference>
<dbReference type="InterPro" id="IPR036770">
    <property type="entry name" value="Ankyrin_rpt-contain_sf"/>
</dbReference>
<sequence>MTQPHAPRCSRQREAPVAEMTGGKFRVPSEQGESRRTRTEEGGQLAQGGGQRSDVMGNSGSLELLRRGSGRGSRRGSRSRRDVPQITVIQASPLPQDGSVFVLPGPEEPQGPEVEPEGPQGPVEPQEPEGPAEAEPGGSQQSLLSTEDQEDASSSEGGCSPRASREHFLQVMMRRSPDVRRSLVLRSAGEAPRTDLDSQDEERLAVTLDPLEHEWMLCASDGEWAGLQRLLAAEPGLLLKKDFVSGFTCLHWAAKHNNPEMMALIVNFAKQHRLPLAVDVRSNMGYTPLHLAAIHGHMEVVKLLVGAYGADVDARDYSGRKACQYLTHDAGADIRDIVGDYELSVSEGAEPKEGGRWRFSKALQNMDGEAAGAEGRLRVKPLRRRSSLSRMKPNLQKIRLRASHIVHRASFRDPDGPQGRIKCNSTFYHRPILLTV</sequence>
<keyword evidence="7" id="KW-1185">Reference proteome</keyword>
<comment type="similarity">
    <text evidence="3">Belongs to the SOWAH family.</text>
</comment>
<dbReference type="InterPro" id="IPR002110">
    <property type="entry name" value="Ankyrin_rpt"/>
</dbReference>
<evidence type="ECO:0000313" key="6">
    <source>
        <dbReference type="Ensembl" id="ENSCVAP00000007896.1"/>
    </source>
</evidence>
<gene>
    <name evidence="6" type="primary">SOWAHC</name>
</gene>
<evidence type="ECO:0000256" key="5">
    <source>
        <dbReference type="SAM" id="MobiDB-lite"/>
    </source>
</evidence>
<dbReference type="Ensembl" id="ENSCVAT00000002527.1">
    <property type="protein sequence ID" value="ENSCVAP00000007896.1"/>
    <property type="gene ID" value="ENSCVAG00000009608.1"/>
</dbReference>